<keyword evidence="2" id="KW-1185">Reference proteome</keyword>
<name>A0ABM1W0L0_APLCA</name>
<evidence type="ECO:0000313" key="2">
    <source>
        <dbReference type="Proteomes" id="UP000694888"/>
    </source>
</evidence>
<evidence type="ECO:0000313" key="3">
    <source>
        <dbReference type="RefSeq" id="XP_035828203.1"/>
    </source>
</evidence>
<accession>A0ABM1W0L0</accession>
<dbReference type="GeneID" id="118478525"/>
<dbReference type="Proteomes" id="UP000694888">
    <property type="component" value="Unplaced"/>
</dbReference>
<sequence>MERNGEGQGRGETEVVKHEQDFVSDSIGLQISTEMDPSVVRTEQNVFSTGGEGFVDGGGGEGFVDGASGAEAAPSHEQRWRSGDVESLSNGLDSERTFGNFKETAAVNGVEKRLVIIDEKPSVIAEEKLSHTISEKHSFPDAEKPVIQNEKSSDRVFAASAFEDTSSSCGDHVHPVSSSHSAVIDVPTVGKIENMDDGNKDGAADVDPEITVPSSTGGREKKRRGGGAGRGRGRGDKWPGGKAQGGSSQDPEKTF</sequence>
<feature type="region of interest" description="Disordered" evidence="1">
    <location>
        <begin position="191"/>
        <end position="255"/>
    </location>
</feature>
<feature type="compositionally biased region" description="Basic and acidic residues" evidence="1">
    <location>
        <begin position="193"/>
        <end position="203"/>
    </location>
</feature>
<gene>
    <name evidence="3" type="primary">LOC118478525</name>
</gene>
<proteinExistence type="predicted"/>
<organism evidence="2 3">
    <name type="scientific">Aplysia californica</name>
    <name type="common">California sea hare</name>
    <dbReference type="NCBI Taxonomy" id="6500"/>
    <lineage>
        <taxon>Eukaryota</taxon>
        <taxon>Metazoa</taxon>
        <taxon>Spiralia</taxon>
        <taxon>Lophotrochozoa</taxon>
        <taxon>Mollusca</taxon>
        <taxon>Gastropoda</taxon>
        <taxon>Heterobranchia</taxon>
        <taxon>Euthyneura</taxon>
        <taxon>Tectipleura</taxon>
        <taxon>Aplysiida</taxon>
        <taxon>Aplysioidea</taxon>
        <taxon>Aplysiidae</taxon>
        <taxon>Aplysia</taxon>
    </lineage>
</organism>
<dbReference type="RefSeq" id="XP_035828203.1">
    <property type="nucleotide sequence ID" value="XM_035972310.1"/>
</dbReference>
<evidence type="ECO:0000256" key="1">
    <source>
        <dbReference type="SAM" id="MobiDB-lite"/>
    </source>
</evidence>
<reference evidence="3" key="1">
    <citation type="submission" date="2025-08" db="UniProtKB">
        <authorList>
            <consortium name="RefSeq"/>
        </authorList>
    </citation>
    <scope>IDENTIFICATION</scope>
</reference>
<protein>
    <submittedName>
        <fullName evidence="3">Uncharacterized protein LOC118478525</fullName>
    </submittedName>
</protein>
<feature type="region of interest" description="Disordered" evidence="1">
    <location>
        <begin position="1"/>
        <end position="21"/>
    </location>
</feature>